<dbReference type="PANTHER" id="PTHR18964:SF149">
    <property type="entry name" value="BIFUNCTIONAL UDP-N-ACETYLGLUCOSAMINE 2-EPIMERASE_N-ACETYLMANNOSAMINE KINASE"/>
    <property type="match status" value="1"/>
</dbReference>
<protein>
    <submittedName>
        <fullName evidence="2">ROK family transcriptional regulator</fullName>
    </submittedName>
</protein>
<dbReference type="Gene3D" id="1.10.10.10">
    <property type="entry name" value="Winged helix-like DNA-binding domain superfamily/Winged helix DNA-binding domain"/>
    <property type="match status" value="1"/>
</dbReference>
<comment type="caution">
    <text evidence="2">The sequence shown here is derived from an EMBL/GenBank/DDBJ whole genome shotgun (WGS) entry which is preliminary data.</text>
</comment>
<dbReference type="SUPFAM" id="SSF53067">
    <property type="entry name" value="Actin-like ATPase domain"/>
    <property type="match status" value="1"/>
</dbReference>
<dbReference type="EMBL" id="JABFCZ010000023">
    <property type="protein sequence ID" value="MBD1548457.1"/>
    <property type="molecule type" value="Genomic_DNA"/>
</dbReference>
<dbReference type="AlphaFoldDB" id="A0A926NW36"/>
<organism evidence="2 3">
    <name type="scientific">Roseibium aggregatum</name>
    <dbReference type="NCBI Taxonomy" id="187304"/>
    <lineage>
        <taxon>Bacteria</taxon>
        <taxon>Pseudomonadati</taxon>
        <taxon>Pseudomonadota</taxon>
        <taxon>Alphaproteobacteria</taxon>
        <taxon>Hyphomicrobiales</taxon>
        <taxon>Stappiaceae</taxon>
        <taxon>Roseibium</taxon>
    </lineage>
</organism>
<reference evidence="2" key="1">
    <citation type="submission" date="2020-05" db="EMBL/GenBank/DDBJ databases">
        <title>Identification of trans-AT polyketide cluster in two marine bacteria, producers of a novel glutaramide-containing polyketide sesbanimide D and analogs.</title>
        <authorList>
            <person name="Kacar D."/>
            <person name="Rodriguez P."/>
            <person name="Canedo L."/>
            <person name="Gonzalez E."/>
            <person name="Galan B."/>
            <person name="De La Calle F."/>
            <person name="Garcia J.L."/>
        </authorList>
    </citation>
    <scope>NUCLEOTIDE SEQUENCE</scope>
    <source>
        <strain evidence="2">PHM038</strain>
    </source>
</reference>
<dbReference type="InterPro" id="IPR000600">
    <property type="entry name" value="ROK"/>
</dbReference>
<proteinExistence type="inferred from homology"/>
<evidence type="ECO:0000313" key="2">
    <source>
        <dbReference type="EMBL" id="MBD1548457.1"/>
    </source>
</evidence>
<dbReference type="SUPFAM" id="SSF46785">
    <property type="entry name" value="Winged helix' DNA-binding domain"/>
    <property type="match status" value="1"/>
</dbReference>
<dbReference type="PANTHER" id="PTHR18964">
    <property type="entry name" value="ROK (REPRESSOR, ORF, KINASE) FAMILY"/>
    <property type="match status" value="1"/>
</dbReference>
<evidence type="ECO:0000256" key="1">
    <source>
        <dbReference type="ARBA" id="ARBA00006479"/>
    </source>
</evidence>
<name>A0A926NW36_9HYPH</name>
<sequence>MFVTSSRLKIFNKSRVLSEVRRSPGISRRELSRLLNSTDSKLSRITRDLIAEGFLVEQATARSAMRGRPNVGLYLNPAGLHVLCIVLSRYEQKISIVDLTGQRVAEGDIEQGDKRSSASILDYANQLITRVSARPETHFGHLAGISMIVSPDIVSSERQDQESWLDILENDLHAAFDAPVARSSIAEALHIAETRQTLESPTLPSVMIHAGFALDASMIVSSDTTATTLLEGNLNNVPRNFNSDTNTWATLNDIASAEAILHRLGHTGQAEASGQTGLRLGVPHAIRQANSGDRRATTAFREAGEAVGVAIAALVSILIPAQVILAGPLASATPFLEGFRASLQHIPTGESNKTAVMRSTLSDLGAAEAAGLEWFAFSEMTLDPGEA</sequence>
<dbReference type="InterPro" id="IPR036390">
    <property type="entry name" value="WH_DNA-bd_sf"/>
</dbReference>
<dbReference type="Proteomes" id="UP000598467">
    <property type="component" value="Unassembled WGS sequence"/>
</dbReference>
<dbReference type="Gene3D" id="3.30.420.40">
    <property type="match status" value="2"/>
</dbReference>
<dbReference type="RefSeq" id="WP_190293149.1">
    <property type="nucleotide sequence ID" value="NZ_JABFCZ010000023.1"/>
</dbReference>
<accession>A0A926NW36</accession>
<dbReference type="InterPro" id="IPR043129">
    <property type="entry name" value="ATPase_NBD"/>
</dbReference>
<gene>
    <name evidence="2" type="ORF">HK439_19520</name>
</gene>
<dbReference type="Pfam" id="PF00480">
    <property type="entry name" value="ROK"/>
    <property type="match status" value="1"/>
</dbReference>
<dbReference type="InterPro" id="IPR036388">
    <property type="entry name" value="WH-like_DNA-bd_sf"/>
</dbReference>
<comment type="similarity">
    <text evidence="1">Belongs to the ROK (NagC/XylR) family.</text>
</comment>
<evidence type="ECO:0000313" key="3">
    <source>
        <dbReference type="Proteomes" id="UP000598467"/>
    </source>
</evidence>